<name>A0ABT3XUZ4_9FLAO</name>
<evidence type="ECO:0008006" key="3">
    <source>
        <dbReference type="Google" id="ProtNLM"/>
    </source>
</evidence>
<protein>
    <recommendedName>
        <fullName evidence="3">Lipoprotein</fullName>
    </recommendedName>
</protein>
<organism evidence="1 2">
    <name type="scientific">Chryseobacterium formosus</name>
    <dbReference type="NCBI Taxonomy" id="1537363"/>
    <lineage>
        <taxon>Bacteria</taxon>
        <taxon>Pseudomonadati</taxon>
        <taxon>Bacteroidota</taxon>
        <taxon>Flavobacteriia</taxon>
        <taxon>Flavobacteriales</taxon>
        <taxon>Weeksellaceae</taxon>
        <taxon>Chryseobacterium group</taxon>
        <taxon>Chryseobacterium</taxon>
    </lineage>
</organism>
<dbReference type="RefSeq" id="WP_267266702.1">
    <property type="nucleotide sequence ID" value="NZ_JAOVZW010000019.1"/>
</dbReference>
<gene>
    <name evidence="1" type="ORF">OF897_16125</name>
</gene>
<accession>A0ABT3XUZ4</accession>
<dbReference type="EMBL" id="JAOVZW010000019">
    <property type="protein sequence ID" value="MCX8525443.1"/>
    <property type="molecule type" value="Genomic_DNA"/>
</dbReference>
<evidence type="ECO:0000313" key="1">
    <source>
        <dbReference type="EMBL" id="MCX8525443.1"/>
    </source>
</evidence>
<proteinExistence type="predicted"/>
<comment type="caution">
    <text evidence="1">The sequence shown here is derived from an EMBL/GenBank/DDBJ whole genome shotgun (WGS) entry which is preliminary data.</text>
</comment>
<dbReference type="Proteomes" id="UP001073122">
    <property type="component" value="Unassembled WGS sequence"/>
</dbReference>
<sequence length="167" mass="18625">MYKHIILSLSLISLINCKAQKELKNQETAQNSTDVQTETSMKSEGNIIYFSEGENKFLKEFQMNVTFKSMAEDSRCPQGTQCIWAGVAVANVEVMSTTSRPMTLQFSTTEVNGKDYHTTQSFNGYKISLVKVTPYPTAENGAKSLSGKYKIGISVTKEVYETNSTMK</sequence>
<keyword evidence="2" id="KW-1185">Reference proteome</keyword>
<evidence type="ECO:0000313" key="2">
    <source>
        <dbReference type="Proteomes" id="UP001073122"/>
    </source>
</evidence>
<reference evidence="1" key="1">
    <citation type="submission" date="2022-10" db="EMBL/GenBank/DDBJ databases">
        <title>Chryseobacterium sp. nov., a novel bacterial species.</title>
        <authorList>
            <person name="Cao Y."/>
        </authorList>
    </citation>
    <scope>NUCLEOTIDE SEQUENCE</scope>
    <source>
        <strain evidence="1">CCTCC AB2015118</strain>
    </source>
</reference>